<evidence type="ECO:0000313" key="1">
    <source>
        <dbReference type="EMBL" id="GBM52901.1"/>
    </source>
</evidence>
<accession>A0A4Y2GHR1</accession>
<reference evidence="1 2" key="1">
    <citation type="journal article" date="2019" name="Sci. Rep.">
        <title>Orb-weaving spider Araneus ventricosus genome elucidates the spidroin gene catalogue.</title>
        <authorList>
            <person name="Kono N."/>
            <person name="Nakamura H."/>
            <person name="Ohtoshi R."/>
            <person name="Moran D.A.P."/>
            <person name="Shinohara A."/>
            <person name="Yoshida Y."/>
            <person name="Fujiwara M."/>
            <person name="Mori M."/>
            <person name="Tomita M."/>
            <person name="Arakawa K."/>
        </authorList>
    </citation>
    <scope>NUCLEOTIDE SEQUENCE [LARGE SCALE GENOMIC DNA]</scope>
</reference>
<organism evidence="1 2">
    <name type="scientific">Araneus ventricosus</name>
    <name type="common">Orbweaver spider</name>
    <name type="synonym">Epeira ventricosa</name>
    <dbReference type="NCBI Taxonomy" id="182803"/>
    <lineage>
        <taxon>Eukaryota</taxon>
        <taxon>Metazoa</taxon>
        <taxon>Ecdysozoa</taxon>
        <taxon>Arthropoda</taxon>
        <taxon>Chelicerata</taxon>
        <taxon>Arachnida</taxon>
        <taxon>Araneae</taxon>
        <taxon>Araneomorphae</taxon>
        <taxon>Entelegynae</taxon>
        <taxon>Araneoidea</taxon>
        <taxon>Araneidae</taxon>
        <taxon>Araneus</taxon>
    </lineage>
</organism>
<dbReference type="Proteomes" id="UP000499080">
    <property type="component" value="Unassembled WGS sequence"/>
</dbReference>
<dbReference type="AlphaFoldDB" id="A0A4Y2GHR1"/>
<name>A0A4Y2GHR1_ARAVE</name>
<proteinExistence type="predicted"/>
<protein>
    <submittedName>
        <fullName evidence="1">Uncharacterized protein</fullName>
    </submittedName>
</protein>
<gene>
    <name evidence="1" type="ORF">AVEN_162394_1</name>
</gene>
<keyword evidence="2" id="KW-1185">Reference proteome</keyword>
<comment type="caution">
    <text evidence="1">The sequence shown here is derived from an EMBL/GenBank/DDBJ whole genome shotgun (WGS) entry which is preliminary data.</text>
</comment>
<dbReference type="EMBL" id="BGPR01001398">
    <property type="protein sequence ID" value="GBM52901.1"/>
    <property type="molecule type" value="Genomic_DNA"/>
</dbReference>
<sequence>MRYTETQMRCKQCLDGVTDPRLFLNEKLSLVPESTKKRTLNTLLVACLIDLLLATRKNVLQKQRFAVMIRLSKSKPSNPIGLSGGMRRTHGDYDSEDLQQRLIIQNLLINQLGLIAEIQGLFYY</sequence>
<evidence type="ECO:0000313" key="2">
    <source>
        <dbReference type="Proteomes" id="UP000499080"/>
    </source>
</evidence>